<dbReference type="Gene3D" id="3.40.50.720">
    <property type="entry name" value="NAD(P)-binding Rossmann-like Domain"/>
    <property type="match status" value="1"/>
</dbReference>
<dbReference type="InterPro" id="IPR013328">
    <property type="entry name" value="6PGD_dom2"/>
</dbReference>
<dbReference type="InterPro" id="IPR036291">
    <property type="entry name" value="NAD(P)-bd_dom_sf"/>
</dbReference>
<dbReference type="InterPro" id="IPR008927">
    <property type="entry name" value="6-PGluconate_DH-like_C_sf"/>
</dbReference>
<dbReference type="Gene3D" id="1.10.1040.10">
    <property type="entry name" value="N-(1-d-carboxylethyl)-l-norvaline Dehydrogenase, domain 2"/>
    <property type="match status" value="1"/>
</dbReference>
<organism evidence="3 4">
    <name type="scientific">Streptosporangium subroseum</name>
    <dbReference type="NCBI Taxonomy" id="106412"/>
    <lineage>
        <taxon>Bacteria</taxon>
        <taxon>Bacillati</taxon>
        <taxon>Actinomycetota</taxon>
        <taxon>Actinomycetes</taxon>
        <taxon>Streptosporangiales</taxon>
        <taxon>Streptosporangiaceae</taxon>
        <taxon>Streptosporangium</taxon>
    </lineage>
</organism>
<dbReference type="Pfam" id="PF08546">
    <property type="entry name" value="ApbA_C"/>
    <property type="match status" value="1"/>
</dbReference>
<dbReference type="GO" id="GO:0005737">
    <property type="term" value="C:cytoplasm"/>
    <property type="evidence" value="ECO:0007669"/>
    <property type="project" value="TreeGrafter"/>
</dbReference>
<dbReference type="PANTHER" id="PTHR21708">
    <property type="entry name" value="PROBABLE 2-DEHYDROPANTOATE 2-REDUCTASE"/>
    <property type="match status" value="1"/>
</dbReference>
<evidence type="ECO:0000259" key="2">
    <source>
        <dbReference type="Pfam" id="PF08546"/>
    </source>
</evidence>
<feature type="domain" description="Ketopantoate reductase C-terminal" evidence="2">
    <location>
        <begin position="186"/>
        <end position="308"/>
    </location>
</feature>
<dbReference type="InterPro" id="IPR013332">
    <property type="entry name" value="KPR_N"/>
</dbReference>
<dbReference type="InterPro" id="IPR051402">
    <property type="entry name" value="KPR-Related"/>
</dbReference>
<evidence type="ECO:0000313" key="4">
    <source>
        <dbReference type="Proteomes" id="UP000198282"/>
    </source>
</evidence>
<dbReference type="OrthoDB" id="9796561at2"/>
<dbReference type="Proteomes" id="UP000198282">
    <property type="component" value="Unassembled WGS sequence"/>
</dbReference>
<reference evidence="3 4" key="1">
    <citation type="submission" date="2017-06" db="EMBL/GenBank/DDBJ databases">
        <authorList>
            <person name="Kim H.J."/>
            <person name="Triplett B.A."/>
        </authorList>
    </citation>
    <scope>NUCLEOTIDE SEQUENCE [LARGE SCALE GENOMIC DNA]</scope>
    <source>
        <strain evidence="3 4">CGMCC 4.2132</strain>
    </source>
</reference>
<evidence type="ECO:0000259" key="1">
    <source>
        <dbReference type="Pfam" id="PF02558"/>
    </source>
</evidence>
<dbReference type="SUPFAM" id="SSF51735">
    <property type="entry name" value="NAD(P)-binding Rossmann-fold domains"/>
    <property type="match status" value="1"/>
</dbReference>
<feature type="domain" description="Ketopantoate reductase N-terminal" evidence="1">
    <location>
        <begin position="4"/>
        <end position="159"/>
    </location>
</feature>
<gene>
    <name evidence="3" type="ORF">SAMN05216276_102972</name>
</gene>
<accession>A0A239KZV5</accession>
<dbReference type="SUPFAM" id="SSF48179">
    <property type="entry name" value="6-phosphogluconate dehydrogenase C-terminal domain-like"/>
    <property type="match status" value="1"/>
</dbReference>
<proteinExistence type="predicted"/>
<keyword evidence="4" id="KW-1185">Reference proteome</keyword>
<dbReference type="InterPro" id="IPR013752">
    <property type="entry name" value="KPA_reductase"/>
</dbReference>
<evidence type="ECO:0000313" key="3">
    <source>
        <dbReference type="EMBL" id="SNT22824.1"/>
    </source>
</evidence>
<dbReference type="PANTHER" id="PTHR21708:SF26">
    <property type="entry name" value="2-DEHYDROPANTOATE 2-REDUCTASE"/>
    <property type="match status" value="1"/>
</dbReference>
<dbReference type="RefSeq" id="WP_089210034.1">
    <property type="nucleotide sequence ID" value="NZ_FZOD01000029.1"/>
</dbReference>
<protein>
    <submittedName>
        <fullName evidence="3">2-dehydropantoate 2-reductase</fullName>
    </submittedName>
</protein>
<dbReference type="AlphaFoldDB" id="A0A239KZV5"/>
<name>A0A239KZV5_9ACTN</name>
<sequence length="334" mass="35356">MRYIIIGAGAVGGTIGGRLFAAGHEVVLVARGSHYEALRESGLQLATPHDLLTLPIPVVDRPEALELQPGDVLVLAVKTQHSVALLDAWAGRPVAGGGTAAELLPVVCAQNAVENERLALRRFRNVYGMCVWLPATHLEPGRVAASGSPLSGILHIGRYPSGTGETAEKISADLEKSAFLAPVLPDVMRWKYAKLLSNLGNALEAICGPITGDDALDLHRRAMAEGRAVLAAAGIDHASAAEQAEMRGDRVQLKPVEGERRGGGSSWQSLARGSGSIESDYLNGEITLLGRTHGIATPVNEVLQRLANRFAREQREPGSMTVSDLTALIDTRDA</sequence>
<dbReference type="EMBL" id="FZOD01000029">
    <property type="protein sequence ID" value="SNT22824.1"/>
    <property type="molecule type" value="Genomic_DNA"/>
</dbReference>
<dbReference type="Pfam" id="PF02558">
    <property type="entry name" value="ApbA"/>
    <property type="match status" value="1"/>
</dbReference>